<dbReference type="AlphaFoldDB" id="A0A1W6CU91"/>
<dbReference type="KEGG" id="pcon:B0A89_00790"/>
<organism evidence="2 3">
    <name type="scientific">Paracoccus contaminans</name>
    <dbReference type="NCBI Taxonomy" id="1945662"/>
    <lineage>
        <taxon>Bacteria</taxon>
        <taxon>Pseudomonadati</taxon>
        <taxon>Pseudomonadota</taxon>
        <taxon>Alphaproteobacteria</taxon>
        <taxon>Rhodobacterales</taxon>
        <taxon>Paracoccaceae</taxon>
        <taxon>Paracoccus</taxon>
    </lineage>
</organism>
<keyword evidence="1" id="KW-0472">Membrane</keyword>
<evidence type="ECO:0000256" key="1">
    <source>
        <dbReference type="SAM" id="Phobius"/>
    </source>
</evidence>
<reference evidence="2 3" key="1">
    <citation type="submission" date="2017-03" db="EMBL/GenBank/DDBJ databases">
        <title>Genome sequence of Paracoccus contaminans isolated from a water microcosm.</title>
        <authorList>
            <person name="Aurass P."/>
            <person name="Karste S."/>
            <person name="Trost E."/>
            <person name="Glaeser S.P."/>
            <person name="Kaempfer P."/>
            <person name="Flieger A."/>
        </authorList>
    </citation>
    <scope>NUCLEOTIDE SEQUENCE [LARGE SCALE GENOMIC DNA]</scope>
    <source>
        <strain evidence="3">RKI 16-01929T\LMG 29738T\CCM 8701T\CIP 111112T</strain>
    </source>
</reference>
<protein>
    <recommendedName>
        <fullName evidence="4">GlsB/YeaQ/YmgE family stress response membrane protein</fullName>
    </recommendedName>
</protein>
<gene>
    <name evidence="2" type="ORF">B0A89_00790</name>
</gene>
<keyword evidence="1" id="KW-0812">Transmembrane</keyword>
<accession>A0A1W6CU91</accession>
<evidence type="ECO:0008006" key="4">
    <source>
        <dbReference type="Google" id="ProtNLM"/>
    </source>
</evidence>
<keyword evidence="1" id="KW-1133">Transmembrane helix</keyword>
<keyword evidence="3" id="KW-1185">Reference proteome</keyword>
<dbReference type="Proteomes" id="UP000193017">
    <property type="component" value="Chromosome"/>
</dbReference>
<proteinExistence type="predicted"/>
<feature type="transmembrane region" description="Helical" evidence="1">
    <location>
        <begin position="54"/>
        <end position="75"/>
    </location>
</feature>
<feature type="transmembrane region" description="Helical" evidence="1">
    <location>
        <begin position="6"/>
        <end position="21"/>
    </location>
</feature>
<feature type="transmembrane region" description="Helical" evidence="1">
    <location>
        <begin position="28"/>
        <end position="48"/>
    </location>
</feature>
<evidence type="ECO:0000313" key="2">
    <source>
        <dbReference type="EMBL" id="ARJ68405.1"/>
    </source>
</evidence>
<evidence type="ECO:0000313" key="3">
    <source>
        <dbReference type="Proteomes" id="UP000193017"/>
    </source>
</evidence>
<dbReference type="EMBL" id="CP020612">
    <property type="protein sequence ID" value="ARJ68405.1"/>
    <property type="molecule type" value="Genomic_DNA"/>
</dbReference>
<sequence>MPVMILIFAMLGAGTGWLLSARRDEPALVAALVGAVGGALGGVGFWVIVRLLGLFAGAIGAVAGAAMLLWVLRLWRDR</sequence>
<name>A0A1W6CU91_9RHOB</name>